<accession>A0A366FU54</accession>
<protein>
    <recommendedName>
        <fullName evidence="6">Outer membrane protein assembly factor BamD</fullName>
    </recommendedName>
</protein>
<dbReference type="GO" id="GO:0051205">
    <property type="term" value="P:protein insertion into membrane"/>
    <property type="evidence" value="ECO:0007669"/>
    <property type="project" value="UniProtKB-UniRule"/>
</dbReference>
<keyword evidence="4 6" id="KW-0998">Cell outer membrane</keyword>
<comment type="function">
    <text evidence="6">Part of the outer membrane protein assembly complex, which is involved in assembly and insertion of beta-barrel proteins into the outer membrane.</text>
</comment>
<comment type="caution">
    <text evidence="8">The sequence shown here is derived from an EMBL/GenBank/DDBJ whole genome shotgun (WGS) entry which is preliminary data.</text>
</comment>
<dbReference type="InterPro" id="IPR039565">
    <property type="entry name" value="BamD-like"/>
</dbReference>
<keyword evidence="9" id="KW-1185">Reference proteome</keyword>
<comment type="subunit">
    <text evidence="6">Part of the Bam complex.</text>
</comment>
<evidence type="ECO:0000313" key="8">
    <source>
        <dbReference type="EMBL" id="RBP18214.1"/>
    </source>
</evidence>
<evidence type="ECO:0000256" key="6">
    <source>
        <dbReference type="HAMAP-Rule" id="MF_00922"/>
    </source>
</evidence>
<proteinExistence type="inferred from homology"/>
<dbReference type="HAMAP" id="MF_00922">
    <property type="entry name" value="OM_assembly_BamD"/>
    <property type="match status" value="1"/>
</dbReference>
<dbReference type="Gene3D" id="1.25.40.10">
    <property type="entry name" value="Tetratricopeptide repeat domain"/>
    <property type="match status" value="1"/>
</dbReference>
<dbReference type="SUPFAM" id="SSF48452">
    <property type="entry name" value="TPR-like"/>
    <property type="match status" value="1"/>
</dbReference>
<sequence length="299" mass="33129">MVKVELGAASLIAGGRRARRLAACGALIAVALSASGCSMFDQFNPFGAEKYKMEVKPDVPASKTYDQGLEKLANGAPKEAAKKFTDLGKQYPESDWARKGLLMTVYASYEAGEFTDAETSAEKYLKDYPNSPDAAYIAYLQANAYYGQIPDISRDQDAANKALAAFQDILKKYPKSEYVEDAKFKITVCEDQLAGKEMSIGRFYLARHNYTAAINRFRNVLQFYQTTRHAPEALYRLVEAYMGLGITEEAQTAAAVLGHNFPDSQWYKDAYSVLQSHGLSPHEDTGSWMAKIYHVVVPS</sequence>
<evidence type="ECO:0000313" key="9">
    <source>
        <dbReference type="Proteomes" id="UP000253529"/>
    </source>
</evidence>
<dbReference type="GO" id="GO:0043165">
    <property type="term" value="P:Gram-negative-bacterium-type cell outer membrane assembly"/>
    <property type="evidence" value="ECO:0007669"/>
    <property type="project" value="UniProtKB-UniRule"/>
</dbReference>
<evidence type="ECO:0000259" key="7">
    <source>
        <dbReference type="Pfam" id="PF13525"/>
    </source>
</evidence>
<reference evidence="8 9" key="1">
    <citation type="submission" date="2018-06" db="EMBL/GenBank/DDBJ databases">
        <title>Genomic Encyclopedia of Type Strains, Phase IV (KMG-IV): sequencing the most valuable type-strain genomes for metagenomic binning, comparative biology and taxonomic classification.</title>
        <authorList>
            <person name="Goeker M."/>
        </authorList>
    </citation>
    <scope>NUCLEOTIDE SEQUENCE [LARGE SCALE GENOMIC DNA]</scope>
    <source>
        <strain evidence="8 9">DSM 24875</strain>
    </source>
</reference>
<dbReference type="InterPro" id="IPR011990">
    <property type="entry name" value="TPR-like_helical_dom_sf"/>
</dbReference>
<dbReference type="CDD" id="cd15830">
    <property type="entry name" value="BamD"/>
    <property type="match status" value="1"/>
</dbReference>
<name>A0A366FU54_9HYPH</name>
<keyword evidence="3" id="KW-0564">Palmitate</keyword>
<evidence type="ECO:0000256" key="3">
    <source>
        <dbReference type="ARBA" id="ARBA00023139"/>
    </source>
</evidence>
<dbReference type="OrthoDB" id="9804044at2"/>
<dbReference type="PANTHER" id="PTHR37423:SF1">
    <property type="entry name" value="OUTER MEMBRANE PROTEIN ASSEMBLY FACTOR BAMD"/>
    <property type="match status" value="1"/>
</dbReference>
<gene>
    <name evidence="6" type="primary">bamD</name>
    <name evidence="8" type="ORF">DFR50_101158</name>
</gene>
<dbReference type="Proteomes" id="UP000253529">
    <property type="component" value="Unassembled WGS sequence"/>
</dbReference>
<dbReference type="NCBIfam" id="TIGR03302">
    <property type="entry name" value="OM_YfiO"/>
    <property type="match status" value="1"/>
</dbReference>
<dbReference type="Pfam" id="PF13525">
    <property type="entry name" value="YfiO"/>
    <property type="match status" value="1"/>
</dbReference>
<evidence type="ECO:0000256" key="2">
    <source>
        <dbReference type="ARBA" id="ARBA00023136"/>
    </source>
</evidence>
<dbReference type="EMBL" id="QNRK01000001">
    <property type="protein sequence ID" value="RBP18214.1"/>
    <property type="molecule type" value="Genomic_DNA"/>
</dbReference>
<feature type="domain" description="Outer membrane lipoprotein BamD-like" evidence="7">
    <location>
        <begin position="58"/>
        <end position="254"/>
    </location>
</feature>
<dbReference type="InterPro" id="IPR017689">
    <property type="entry name" value="BamD"/>
</dbReference>
<dbReference type="PANTHER" id="PTHR37423">
    <property type="entry name" value="SOLUBLE LYTIC MUREIN TRANSGLYCOSYLASE-RELATED"/>
    <property type="match status" value="1"/>
</dbReference>
<evidence type="ECO:0000256" key="4">
    <source>
        <dbReference type="ARBA" id="ARBA00023237"/>
    </source>
</evidence>
<dbReference type="RefSeq" id="WP_113887278.1">
    <property type="nucleotide sequence ID" value="NZ_QNRK01000001.1"/>
</dbReference>
<dbReference type="GO" id="GO:1990063">
    <property type="term" value="C:Bam protein complex"/>
    <property type="evidence" value="ECO:0007669"/>
    <property type="project" value="TreeGrafter"/>
</dbReference>
<evidence type="ECO:0000256" key="5">
    <source>
        <dbReference type="ARBA" id="ARBA00023288"/>
    </source>
</evidence>
<comment type="subcellular location">
    <subcellularLocation>
        <location evidence="6">Cell outer membrane</location>
    </subcellularLocation>
</comment>
<keyword evidence="5" id="KW-0449">Lipoprotein</keyword>
<organism evidence="8 9">
    <name type="scientific">Roseiarcus fermentans</name>
    <dbReference type="NCBI Taxonomy" id="1473586"/>
    <lineage>
        <taxon>Bacteria</taxon>
        <taxon>Pseudomonadati</taxon>
        <taxon>Pseudomonadota</taxon>
        <taxon>Alphaproteobacteria</taxon>
        <taxon>Hyphomicrobiales</taxon>
        <taxon>Roseiarcaceae</taxon>
        <taxon>Roseiarcus</taxon>
    </lineage>
</organism>
<dbReference type="AlphaFoldDB" id="A0A366FU54"/>
<comment type="similarity">
    <text evidence="6">Belongs to the BamD family.</text>
</comment>
<evidence type="ECO:0000256" key="1">
    <source>
        <dbReference type="ARBA" id="ARBA00022729"/>
    </source>
</evidence>
<keyword evidence="1 6" id="KW-0732">Signal</keyword>
<keyword evidence="2 6" id="KW-0472">Membrane</keyword>